<dbReference type="InterPro" id="IPR010982">
    <property type="entry name" value="Lambda_DNA-bd_dom_sf"/>
</dbReference>
<feature type="region of interest" description="Disordered" evidence="5">
    <location>
        <begin position="1"/>
        <end position="24"/>
    </location>
</feature>
<sequence length="215" mass="23025">MTSNRQTHRRVREATKVEADKAEESRLDRAVRQMIEVESGRLARPEGGSVEIVDDPDIGGIRRDLGLTQQELAAMLGMPIGTLRNWEQGRRKPSNAGKLVLRLLAEAPGATGETVSGEVDAATMTIGRTELAQAVATAAHLTVGEARIVVETVLDEIATALAHGHSVKLKGFGAFSVARREGGKARHPRTGDIVEVAPRNVPKFMPGKGLKDATN</sequence>
<dbReference type="SUPFAM" id="SSF47413">
    <property type="entry name" value="lambda repressor-like DNA-binding domains"/>
    <property type="match status" value="1"/>
</dbReference>
<evidence type="ECO:0000256" key="2">
    <source>
        <dbReference type="ARBA" id="ARBA00023067"/>
    </source>
</evidence>
<dbReference type="PROSITE" id="PS50943">
    <property type="entry name" value="HTH_CROC1"/>
    <property type="match status" value="1"/>
</dbReference>
<dbReference type="KEGG" id="niy:FQ775_06225"/>
<dbReference type="SUPFAM" id="SSF47729">
    <property type="entry name" value="IHF-like DNA-binding proteins"/>
    <property type="match status" value="1"/>
</dbReference>
<name>A0A5B8KWR2_9HYPH</name>
<reference evidence="7" key="1">
    <citation type="submission" date="2020-04" db="EMBL/GenBank/DDBJ databases">
        <title>Nitratireductor sp. nov. isolated from mangrove soil.</title>
        <authorList>
            <person name="Ye Y."/>
        </authorList>
    </citation>
    <scope>NUCLEOTIDE SEQUENCE</scope>
    <source>
        <strain evidence="7">SY7</strain>
    </source>
</reference>
<dbReference type="SMART" id="SM00530">
    <property type="entry name" value="HTH_XRE"/>
    <property type="match status" value="1"/>
</dbReference>
<dbReference type="PANTHER" id="PTHR33175:SF3">
    <property type="entry name" value="DNA-BINDING PROTEIN HU-BETA"/>
    <property type="match status" value="1"/>
</dbReference>
<keyword evidence="2" id="KW-0226">DNA condensation</keyword>
<dbReference type="Pfam" id="PF00216">
    <property type="entry name" value="Bac_DNA_binding"/>
    <property type="match status" value="1"/>
</dbReference>
<dbReference type="GO" id="GO:0003677">
    <property type="term" value="F:DNA binding"/>
    <property type="evidence" value="ECO:0007669"/>
    <property type="project" value="UniProtKB-KW"/>
</dbReference>
<dbReference type="Pfam" id="PF01381">
    <property type="entry name" value="HTH_3"/>
    <property type="match status" value="1"/>
</dbReference>
<dbReference type="Gene3D" id="1.10.260.40">
    <property type="entry name" value="lambda repressor-like DNA-binding domains"/>
    <property type="match status" value="1"/>
</dbReference>
<feature type="compositionally biased region" description="Basic and acidic residues" evidence="5">
    <location>
        <begin position="12"/>
        <end position="24"/>
    </location>
</feature>
<protein>
    <submittedName>
        <fullName evidence="7">Helix-turn-helix domain-containing protein</fullName>
    </submittedName>
</protein>
<evidence type="ECO:0000256" key="3">
    <source>
        <dbReference type="ARBA" id="ARBA00023125"/>
    </source>
</evidence>
<dbReference type="InterPro" id="IPR000119">
    <property type="entry name" value="Hist_DNA-bd"/>
</dbReference>
<dbReference type="GO" id="GO:0030261">
    <property type="term" value="P:chromosome condensation"/>
    <property type="evidence" value="ECO:0007669"/>
    <property type="project" value="UniProtKB-KW"/>
</dbReference>
<feature type="domain" description="HTH cro/C1-type" evidence="6">
    <location>
        <begin position="61"/>
        <end position="94"/>
    </location>
</feature>
<dbReference type="Gene3D" id="4.10.520.10">
    <property type="entry name" value="IHF-like DNA-binding proteins"/>
    <property type="match status" value="1"/>
</dbReference>
<keyword evidence="3" id="KW-0238">DNA-binding</keyword>
<evidence type="ECO:0000256" key="4">
    <source>
        <dbReference type="RuleBase" id="RU003939"/>
    </source>
</evidence>
<dbReference type="PANTHER" id="PTHR33175">
    <property type="entry name" value="DNA-BINDING PROTEIN HU"/>
    <property type="match status" value="1"/>
</dbReference>
<dbReference type="EMBL" id="CP042301">
    <property type="protein sequence ID" value="QDZ00006.2"/>
    <property type="molecule type" value="Genomic_DNA"/>
</dbReference>
<feature type="compositionally biased region" description="Basic residues" evidence="5">
    <location>
        <begin position="1"/>
        <end position="11"/>
    </location>
</feature>
<evidence type="ECO:0000313" key="8">
    <source>
        <dbReference type="Proteomes" id="UP000321389"/>
    </source>
</evidence>
<dbReference type="PRINTS" id="PR01727">
    <property type="entry name" value="DNABINDINGHU"/>
</dbReference>
<dbReference type="CDD" id="cd00093">
    <property type="entry name" value="HTH_XRE"/>
    <property type="match status" value="1"/>
</dbReference>
<organism evidence="7 8">
    <name type="scientific">Nitratireductor mangrovi</name>
    <dbReference type="NCBI Taxonomy" id="2599600"/>
    <lineage>
        <taxon>Bacteria</taxon>
        <taxon>Pseudomonadati</taxon>
        <taxon>Pseudomonadota</taxon>
        <taxon>Alphaproteobacteria</taxon>
        <taxon>Hyphomicrobiales</taxon>
        <taxon>Phyllobacteriaceae</taxon>
        <taxon>Nitratireductor</taxon>
    </lineage>
</organism>
<evidence type="ECO:0000256" key="1">
    <source>
        <dbReference type="ARBA" id="ARBA00010529"/>
    </source>
</evidence>
<accession>A0A5B8KWR2</accession>
<comment type="similarity">
    <text evidence="1 4">Belongs to the bacterial histone-like protein family.</text>
</comment>
<proteinExistence type="inferred from homology"/>
<evidence type="ECO:0000259" key="6">
    <source>
        <dbReference type="PROSITE" id="PS50943"/>
    </source>
</evidence>
<dbReference type="Proteomes" id="UP000321389">
    <property type="component" value="Chromosome"/>
</dbReference>
<gene>
    <name evidence="7" type="ORF">FQ775_06225</name>
</gene>
<evidence type="ECO:0000313" key="7">
    <source>
        <dbReference type="EMBL" id="QDZ00006.2"/>
    </source>
</evidence>
<dbReference type="RefSeq" id="WP_167813033.1">
    <property type="nucleotide sequence ID" value="NZ_CP042301.2"/>
</dbReference>
<evidence type="ECO:0000256" key="5">
    <source>
        <dbReference type="SAM" id="MobiDB-lite"/>
    </source>
</evidence>
<dbReference type="SMART" id="SM00411">
    <property type="entry name" value="BHL"/>
    <property type="match status" value="1"/>
</dbReference>
<dbReference type="CDD" id="cd13836">
    <property type="entry name" value="IHF_B"/>
    <property type="match status" value="1"/>
</dbReference>
<dbReference type="InterPro" id="IPR010992">
    <property type="entry name" value="IHF-like_DNA-bd_dom_sf"/>
</dbReference>
<dbReference type="InterPro" id="IPR001387">
    <property type="entry name" value="Cro/C1-type_HTH"/>
</dbReference>
<dbReference type="AlphaFoldDB" id="A0A5B8KWR2"/>
<dbReference type="GO" id="GO:0030527">
    <property type="term" value="F:structural constituent of chromatin"/>
    <property type="evidence" value="ECO:0007669"/>
    <property type="project" value="InterPro"/>
</dbReference>
<keyword evidence="8" id="KW-1185">Reference proteome</keyword>